<reference evidence="2" key="2">
    <citation type="submission" date="2023-04" db="EMBL/GenBank/DDBJ databases">
        <title>Paracnuella aquatica gen. nov., sp. nov., a member of the family Chitinophagaceae isolated from a hot spring.</title>
        <authorList>
            <person name="Wang C."/>
        </authorList>
    </citation>
    <scope>NUCLEOTIDE SEQUENCE</scope>
    <source>
        <strain evidence="2">LB-8</strain>
    </source>
</reference>
<dbReference type="Pfam" id="PF12771">
    <property type="entry name" value="SusD-like_2"/>
    <property type="match status" value="1"/>
</dbReference>
<comment type="caution">
    <text evidence="2">The sequence shown here is derived from an EMBL/GenBank/DDBJ whole genome shotgun (WGS) entry which is preliminary data.</text>
</comment>
<organism evidence="2 3">
    <name type="scientific">Paraflavisolibacter caeni</name>
    <dbReference type="NCBI Taxonomy" id="2982496"/>
    <lineage>
        <taxon>Bacteria</taxon>
        <taxon>Pseudomonadati</taxon>
        <taxon>Bacteroidota</taxon>
        <taxon>Chitinophagia</taxon>
        <taxon>Chitinophagales</taxon>
        <taxon>Chitinophagaceae</taxon>
        <taxon>Paraflavisolibacter</taxon>
    </lineage>
</organism>
<dbReference type="InterPro" id="IPR011990">
    <property type="entry name" value="TPR-like_helical_dom_sf"/>
</dbReference>
<evidence type="ECO:0000256" key="1">
    <source>
        <dbReference type="SAM" id="SignalP"/>
    </source>
</evidence>
<dbReference type="AlphaFoldDB" id="A0A9X2XY99"/>
<dbReference type="EMBL" id="JAOTIF010000016">
    <property type="protein sequence ID" value="MCU7550960.1"/>
    <property type="molecule type" value="Genomic_DNA"/>
</dbReference>
<dbReference type="InterPro" id="IPR041662">
    <property type="entry name" value="SusD-like_2"/>
</dbReference>
<protein>
    <submittedName>
        <fullName evidence="2">SusD/RagB family nutrient-binding outer membrane lipoprotein</fullName>
    </submittedName>
</protein>
<accession>A0A9X2XY99</accession>
<keyword evidence="3" id="KW-1185">Reference proteome</keyword>
<dbReference type="SUPFAM" id="SSF48452">
    <property type="entry name" value="TPR-like"/>
    <property type="match status" value="1"/>
</dbReference>
<sequence>MINKLKLATLIALVAFVGGACKKDFASINTPPSVVTTPDVKYLFTYSQERIFRYQAPTEWVYENMEQLMRYTQYVSTSPFEYQSVNSRYGTYYLSILPNLFEIRKQIDAKPDKNDYQYMAASTYIMQVLFGIKVTDMNGSIPYSQAEQGRYEAKYGPVYDNQDQLFTTWLSELDNAIATLTNTSLTNQQSYGNNDIYYKSDWTKWVKLANTLKLRIAARIENQNSAKAKQIFQQVMQNSVGPITTDDAQLSYASKDYAGMGSDINYRAVRYGSTSIIKFLKNTADPRLFIYFSSNDLKGSYKDTLTKYNVNLPAFVNSNDPLISYQGAPADWTTDTTSKYISTPVKAGTQNYYLISTINRPFFSPTWNGAKGLFTDIPVTNAESCLLIAEFIQKGYGEGVNTKGTAEDWYKKGVTSSIKTMNAIAVAALSTVGYTTDGTSEIAAYLNNPQVKFNGVNDLERIYIQQYLNLFRNANEAFVFCRRTGYPKKVSTYYARETYTTPIPRRWWLGDPGEVNRSNWANALKEQGFTQNAQDVQTLSTERVWYDKTAPNFGEGK</sequence>
<keyword evidence="1" id="KW-0732">Signal</keyword>
<evidence type="ECO:0000313" key="2">
    <source>
        <dbReference type="EMBL" id="MCU7550960.1"/>
    </source>
</evidence>
<feature type="signal peptide" evidence="1">
    <location>
        <begin position="1"/>
        <end position="22"/>
    </location>
</feature>
<gene>
    <name evidence="2" type="ORF">OCK74_17700</name>
</gene>
<evidence type="ECO:0000313" key="3">
    <source>
        <dbReference type="Proteomes" id="UP001155483"/>
    </source>
</evidence>
<reference evidence="2" key="1">
    <citation type="submission" date="2022-09" db="EMBL/GenBank/DDBJ databases">
        <authorList>
            <person name="Yuan C."/>
            <person name="Ke Z."/>
        </authorList>
    </citation>
    <scope>NUCLEOTIDE SEQUENCE</scope>
    <source>
        <strain evidence="2">LB-8</strain>
    </source>
</reference>
<dbReference type="PROSITE" id="PS51257">
    <property type="entry name" value="PROKAR_LIPOPROTEIN"/>
    <property type="match status" value="1"/>
</dbReference>
<dbReference type="Gene3D" id="1.25.40.390">
    <property type="match status" value="1"/>
</dbReference>
<feature type="chain" id="PRO_5040883644" evidence="1">
    <location>
        <begin position="23"/>
        <end position="557"/>
    </location>
</feature>
<dbReference type="RefSeq" id="WP_279298399.1">
    <property type="nucleotide sequence ID" value="NZ_JAOTIF010000016.1"/>
</dbReference>
<dbReference type="Proteomes" id="UP001155483">
    <property type="component" value="Unassembled WGS sequence"/>
</dbReference>
<proteinExistence type="predicted"/>
<keyword evidence="2" id="KW-0449">Lipoprotein</keyword>
<name>A0A9X2XY99_9BACT</name>